<feature type="chain" id="PRO_5033059040" evidence="2">
    <location>
        <begin position="24"/>
        <end position="269"/>
    </location>
</feature>
<evidence type="ECO:0000313" key="3">
    <source>
        <dbReference type="EMBL" id="QOL20041.1"/>
    </source>
</evidence>
<organism evidence="3 4">
    <name type="scientific">Candidatus Bodocaedibacter vickermanii</name>
    <dbReference type="NCBI Taxonomy" id="2741701"/>
    <lineage>
        <taxon>Bacteria</taxon>
        <taxon>Pseudomonadati</taxon>
        <taxon>Pseudomonadota</taxon>
        <taxon>Alphaproteobacteria</taxon>
        <taxon>Holosporales</taxon>
        <taxon>Candidatus Paracaedibacteraceae</taxon>
        <taxon>Candidatus Bodocaedibacter</taxon>
    </lineage>
</organism>
<reference evidence="3 4" key="1">
    <citation type="submission" date="2020-06" db="EMBL/GenBank/DDBJ databases">
        <title>The endosymbiont of the kinetoplastid Bodo saltans is a Paracaedibacter-like alpha-proteobacterium possessing a putative toxin-antitoxin system.</title>
        <authorList>
            <person name="Midha S."/>
            <person name="Rigden D.J."/>
            <person name="Siozios S."/>
            <person name="Hurst G.D.D."/>
            <person name="Jackson A.P."/>
        </authorList>
    </citation>
    <scope>NUCLEOTIDE SEQUENCE [LARGE SCALE GENOMIC DNA]</scope>
    <source>
        <strain evidence="3">Lake Konstanz</strain>
    </source>
</reference>
<evidence type="ECO:0000256" key="1">
    <source>
        <dbReference type="SAM" id="MobiDB-lite"/>
    </source>
</evidence>
<dbReference type="RefSeq" id="WP_350331595.1">
    <property type="nucleotide sequence ID" value="NZ_CP054719.1"/>
</dbReference>
<protein>
    <submittedName>
        <fullName evidence="3">Uncharacterized protein</fullName>
    </submittedName>
</protein>
<gene>
    <name evidence="3" type="ORF">CPBP_00818</name>
</gene>
<feature type="region of interest" description="Disordered" evidence="1">
    <location>
        <begin position="214"/>
        <end position="269"/>
    </location>
</feature>
<evidence type="ECO:0000256" key="2">
    <source>
        <dbReference type="SAM" id="SignalP"/>
    </source>
</evidence>
<evidence type="ECO:0000313" key="4">
    <source>
        <dbReference type="Proteomes" id="UP000594001"/>
    </source>
</evidence>
<dbReference type="Proteomes" id="UP000594001">
    <property type="component" value="Chromosome"/>
</dbReference>
<dbReference type="KEGG" id="pbal:CPBP_00818"/>
<name>A0A7L9RU40_9PROT</name>
<feature type="signal peptide" evidence="2">
    <location>
        <begin position="1"/>
        <end position="23"/>
    </location>
</feature>
<sequence length="269" mass="29148">MKSLKAKWIMLSSVFLLSSFEVAGAEVAKNPAEEKYKALLIAGNYDELSTFLGQMADRMKKQLAAAKKVESDLKDDEFADEMEVRTAHDDAVNKQFALKFWSDRLAAVGSLRDAADEDKKQIEQINTVLPRVVELVKAAIEKSHEGNSAYADLATYVKENGAFLKSIDGVKDSVPEITFEKAIKQVLQDNKVGKFQKAIEAYLVDLEQKAKDNEAAGKGKAAAVERSSNSKLAKGPGGSKGAAKRKAAAVKPVDDSSTEGPSDSDDSEE</sequence>
<dbReference type="AlphaFoldDB" id="A0A7L9RU40"/>
<proteinExistence type="predicted"/>
<dbReference type="EMBL" id="CP054719">
    <property type="protein sequence ID" value="QOL20041.1"/>
    <property type="molecule type" value="Genomic_DNA"/>
</dbReference>
<keyword evidence="4" id="KW-1185">Reference proteome</keyword>
<accession>A0A7L9RU40</accession>
<keyword evidence="2" id="KW-0732">Signal</keyword>